<dbReference type="GO" id="GO:0000976">
    <property type="term" value="F:transcription cis-regulatory region binding"/>
    <property type="evidence" value="ECO:0007669"/>
    <property type="project" value="TreeGrafter"/>
</dbReference>
<evidence type="ECO:0000256" key="1">
    <source>
        <dbReference type="ARBA" id="ARBA00023015"/>
    </source>
</evidence>
<dbReference type="AlphaFoldDB" id="A0AAU7VX48"/>
<reference evidence="6" key="1">
    <citation type="submission" date="2024-06" db="EMBL/GenBank/DDBJ databases">
        <title>Draft genome sequence of Microbacterium sp. strain A8/3-1, isolated from Oxytropis tragacanthoides Fisch. ex DC. Root nodules in the Altai region of Russia.</title>
        <authorList>
            <person name="Sazanova A."/>
            <person name="Guro P."/>
            <person name="Kuznetsova I."/>
            <person name="Belimov A."/>
            <person name="Safronova V."/>
        </authorList>
    </citation>
    <scope>NUCLEOTIDE SEQUENCE</scope>
    <source>
        <strain evidence="6">A8/3-1</strain>
    </source>
</reference>
<dbReference type="InterPro" id="IPR001647">
    <property type="entry name" value="HTH_TetR"/>
</dbReference>
<dbReference type="InterPro" id="IPR025996">
    <property type="entry name" value="MT1864/Rv1816-like_C"/>
</dbReference>
<feature type="domain" description="HTH tetR-type" evidence="4">
    <location>
        <begin position="17"/>
        <end position="64"/>
    </location>
</feature>
<dbReference type="PANTHER" id="PTHR30055:SF234">
    <property type="entry name" value="HTH-TYPE TRANSCRIPTIONAL REGULATOR BETI"/>
    <property type="match status" value="1"/>
</dbReference>
<proteinExistence type="predicted"/>
<name>A0AAU7VX48_9MICO</name>
<dbReference type="InterPro" id="IPR036271">
    <property type="entry name" value="Tet_transcr_reg_TetR-rel_C_sf"/>
</dbReference>
<accession>A0AAU7VX48</accession>
<keyword evidence="3" id="KW-0804">Transcription</keyword>
<dbReference type="GO" id="GO:0003700">
    <property type="term" value="F:DNA-binding transcription factor activity"/>
    <property type="evidence" value="ECO:0007669"/>
    <property type="project" value="TreeGrafter"/>
</dbReference>
<gene>
    <name evidence="6" type="ORF">ABS642_19905</name>
</gene>
<evidence type="ECO:0000313" key="6">
    <source>
        <dbReference type="EMBL" id="XBX78154.1"/>
    </source>
</evidence>
<dbReference type="SUPFAM" id="SSF48498">
    <property type="entry name" value="Tetracyclin repressor-like, C-terminal domain"/>
    <property type="match status" value="1"/>
</dbReference>
<evidence type="ECO:0000256" key="2">
    <source>
        <dbReference type="ARBA" id="ARBA00023125"/>
    </source>
</evidence>
<evidence type="ECO:0000259" key="5">
    <source>
        <dbReference type="Pfam" id="PF13305"/>
    </source>
</evidence>
<keyword evidence="2" id="KW-0238">DNA-binding</keyword>
<evidence type="ECO:0000256" key="3">
    <source>
        <dbReference type="ARBA" id="ARBA00023163"/>
    </source>
</evidence>
<dbReference type="PANTHER" id="PTHR30055">
    <property type="entry name" value="HTH-TYPE TRANSCRIPTIONAL REGULATOR RUTR"/>
    <property type="match status" value="1"/>
</dbReference>
<dbReference type="Pfam" id="PF00440">
    <property type="entry name" value="TetR_N"/>
    <property type="match status" value="1"/>
</dbReference>
<dbReference type="InterPro" id="IPR050109">
    <property type="entry name" value="HTH-type_TetR-like_transc_reg"/>
</dbReference>
<sequence>MSGRMQGQEFEQRENRIVAAVRSIAEEEGWSAVTVRRLADVIGFSQPVLYKHFPRGRDEMVERVVLDGFSRLLGDLEAASPASSEDPLPGTVTAYLRFARRNPAVYEAMSTALTGIVFATEETPQVLRDGFEVMRRSVGDGPDATVRAELLWATLHGISELARHGRLDPHLEDARLEGILGLFGSRS</sequence>
<evidence type="ECO:0000259" key="4">
    <source>
        <dbReference type="Pfam" id="PF00440"/>
    </source>
</evidence>
<organism evidence="6">
    <name type="scientific">Microbacterium sp. A8/3-1</name>
    <dbReference type="NCBI Taxonomy" id="3160749"/>
    <lineage>
        <taxon>Bacteria</taxon>
        <taxon>Bacillati</taxon>
        <taxon>Actinomycetota</taxon>
        <taxon>Actinomycetes</taxon>
        <taxon>Micrococcales</taxon>
        <taxon>Microbacteriaceae</taxon>
        <taxon>Microbacterium</taxon>
    </lineage>
</organism>
<dbReference type="Gene3D" id="1.10.10.60">
    <property type="entry name" value="Homeodomain-like"/>
    <property type="match status" value="1"/>
</dbReference>
<protein>
    <submittedName>
        <fullName evidence="6">TetR/AcrR family transcriptional regulator</fullName>
    </submittedName>
</protein>
<dbReference type="InterPro" id="IPR009057">
    <property type="entry name" value="Homeodomain-like_sf"/>
</dbReference>
<dbReference type="SUPFAM" id="SSF46689">
    <property type="entry name" value="Homeodomain-like"/>
    <property type="match status" value="1"/>
</dbReference>
<dbReference type="Pfam" id="PF13305">
    <property type="entry name" value="TetR_C_33"/>
    <property type="match status" value="1"/>
</dbReference>
<dbReference type="RefSeq" id="WP_350351481.1">
    <property type="nucleotide sequence ID" value="NZ_CP158357.1"/>
</dbReference>
<dbReference type="EMBL" id="CP158357">
    <property type="protein sequence ID" value="XBX78154.1"/>
    <property type="molecule type" value="Genomic_DNA"/>
</dbReference>
<dbReference type="Gene3D" id="1.10.357.10">
    <property type="entry name" value="Tetracycline Repressor, domain 2"/>
    <property type="match status" value="1"/>
</dbReference>
<feature type="domain" description="HTH-type transcriptional regulator MT1864/Rv1816-like C-terminal" evidence="5">
    <location>
        <begin position="92"/>
        <end position="173"/>
    </location>
</feature>
<keyword evidence="1" id="KW-0805">Transcription regulation</keyword>